<dbReference type="EMBL" id="MLQR01000031">
    <property type="protein sequence ID" value="OIJ12381.1"/>
    <property type="molecule type" value="Genomic_DNA"/>
</dbReference>
<evidence type="ECO:0000313" key="4">
    <source>
        <dbReference type="Proteomes" id="UP000179524"/>
    </source>
</evidence>
<dbReference type="Proteomes" id="UP000179524">
    <property type="component" value="Unassembled WGS sequence"/>
</dbReference>
<proteinExistence type="predicted"/>
<dbReference type="InterPro" id="IPR002611">
    <property type="entry name" value="IstB_ATP-bd"/>
</dbReference>
<keyword evidence="4" id="KW-1185">Reference proteome</keyword>
<dbReference type="Pfam" id="PF07319">
    <property type="entry name" value="DnaI_N"/>
    <property type="match status" value="1"/>
</dbReference>
<name>A0A1S2LIZ0_9BACI</name>
<feature type="domain" description="Primosomal DnaI N-terminal" evidence="2">
    <location>
        <begin position="1"/>
        <end position="97"/>
    </location>
</feature>
<comment type="caution">
    <text evidence="3">The sequence shown here is derived from an EMBL/GenBank/DDBJ whole genome shotgun (WGS) entry which is preliminary data.</text>
</comment>
<dbReference type="CDD" id="cd00009">
    <property type="entry name" value="AAA"/>
    <property type="match status" value="1"/>
</dbReference>
<evidence type="ECO:0000313" key="3">
    <source>
        <dbReference type="EMBL" id="OIJ12381.1"/>
    </source>
</evidence>
<dbReference type="InterPro" id="IPR027417">
    <property type="entry name" value="P-loop_NTPase"/>
</dbReference>
<protein>
    <submittedName>
        <fullName evidence="3">Primosomal protein DnaI</fullName>
    </submittedName>
</protein>
<sequence>MESIQQTLQKMKNSNSILDRFQRLKEEVLSDKLILEFIQSNPTLSEHELDRNVSRLFEFRNERKNCTNCSSLQECPNLMGGYQPELYTERGQILIRYNVCAKKKSADERKRQQTLIKSLYVPKEILSATFDQLDQDNRSRLVAIAKAVEFATTTNPGENGKGLYLHGQFGVGKTFIMGAIANELAERNISSMLVYTPDFFRELKSGIHDGSYNEKLEIVKSIPVLILDDLGAETMSSWVRDDILGVILQYRMLEKLPTLYTSNYDYEELEEHLSYSQKGGIEQLKAKRIMERIRHFAEPVSVEGTNRRGY</sequence>
<evidence type="ECO:0000259" key="2">
    <source>
        <dbReference type="Pfam" id="PF07319"/>
    </source>
</evidence>
<accession>A0A1S2LIZ0</accession>
<dbReference type="Gene3D" id="3.40.50.300">
    <property type="entry name" value="P-loop containing nucleotide triphosphate hydrolases"/>
    <property type="match status" value="1"/>
</dbReference>
<dbReference type="OrthoDB" id="61127at2"/>
<reference evidence="3 4" key="1">
    <citation type="submission" date="2016-10" db="EMBL/GenBank/DDBJ databases">
        <title>Draft genome sequences of four alkaliphilic bacteria belonging to the Anaerobacillus genus.</title>
        <authorList>
            <person name="Bassil N.M."/>
            <person name="Lloyd J.R."/>
        </authorList>
    </citation>
    <scope>NUCLEOTIDE SEQUENCE [LARGE SCALE GENOMIC DNA]</scope>
    <source>
        <strain evidence="3 4">DSM 18345</strain>
    </source>
</reference>
<dbReference type="SUPFAM" id="SSF52540">
    <property type="entry name" value="P-loop containing nucleoside triphosphate hydrolases"/>
    <property type="match status" value="1"/>
</dbReference>
<organism evidence="3 4">
    <name type="scientific">Anaerobacillus alkalilacustris</name>
    <dbReference type="NCBI Taxonomy" id="393763"/>
    <lineage>
        <taxon>Bacteria</taxon>
        <taxon>Bacillati</taxon>
        <taxon>Bacillota</taxon>
        <taxon>Bacilli</taxon>
        <taxon>Bacillales</taxon>
        <taxon>Bacillaceae</taxon>
        <taxon>Anaerobacillus</taxon>
    </lineage>
</organism>
<dbReference type="RefSeq" id="WP_071310060.1">
    <property type="nucleotide sequence ID" value="NZ_MLQR01000031.1"/>
</dbReference>
<feature type="domain" description="IstB-like ATP-binding" evidence="1">
    <location>
        <begin position="124"/>
        <end position="307"/>
    </location>
</feature>
<gene>
    <name evidence="3" type="ORF">BKP37_13140</name>
</gene>
<dbReference type="PANTHER" id="PTHR30050:SF8">
    <property type="entry name" value="PRIMOSOMAL PROTEIN DNAI"/>
    <property type="match status" value="1"/>
</dbReference>
<evidence type="ECO:0000259" key="1">
    <source>
        <dbReference type="Pfam" id="PF01695"/>
    </source>
</evidence>
<dbReference type="AlphaFoldDB" id="A0A1S2LIZ0"/>
<dbReference type="Pfam" id="PF01695">
    <property type="entry name" value="IstB_IS21"/>
    <property type="match status" value="1"/>
</dbReference>
<dbReference type="PANTHER" id="PTHR30050">
    <property type="entry name" value="CHROMOSOMAL REPLICATION INITIATOR PROTEIN DNAA"/>
    <property type="match status" value="1"/>
</dbReference>
<dbReference type="FunFam" id="3.40.50.300:FF:000880">
    <property type="entry name" value="Primosomal protein DnaI"/>
    <property type="match status" value="1"/>
</dbReference>
<dbReference type="InterPro" id="IPR009928">
    <property type="entry name" value="DnaI_N"/>
</dbReference>
<dbReference type="GO" id="GO:0006260">
    <property type="term" value="P:DNA replication"/>
    <property type="evidence" value="ECO:0007669"/>
    <property type="project" value="TreeGrafter"/>
</dbReference>
<dbReference type="GO" id="GO:0005524">
    <property type="term" value="F:ATP binding"/>
    <property type="evidence" value="ECO:0007669"/>
    <property type="project" value="InterPro"/>
</dbReference>
<dbReference type="NCBIfam" id="NF006505">
    <property type="entry name" value="PRK08939.1"/>
    <property type="match status" value="1"/>
</dbReference>